<feature type="region of interest" description="Disordered" evidence="1">
    <location>
        <begin position="132"/>
        <end position="152"/>
    </location>
</feature>
<dbReference type="RefSeq" id="XP_037157517.1">
    <property type="nucleotide sequence ID" value="XM_037295516.1"/>
</dbReference>
<comment type="caution">
    <text evidence="2">The sequence shown here is derived from an EMBL/GenBank/DDBJ whole genome shotgun (WGS) entry which is preliminary data.</text>
</comment>
<name>A0A8H6FKL2_9LECA</name>
<protein>
    <submittedName>
        <fullName evidence="2">Uncharacterized protein</fullName>
    </submittedName>
</protein>
<dbReference type="Proteomes" id="UP000593566">
    <property type="component" value="Unassembled WGS sequence"/>
</dbReference>
<evidence type="ECO:0000256" key="1">
    <source>
        <dbReference type="SAM" id="MobiDB-lite"/>
    </source>
</evidence>
<dbReference type="EMBL" id="JACCJB010000002">
    <property type="protein sequence ID" value="KAF6230260.1"/>
    <property type="molecule type" value="Genomic_DNA"/>
</dbReference>
<dbReference type="GeneID" id="59333007"/>
<keyword evidence="3" id="KW-1185">Reference proteome</keyword>
<organism evidence="2 3">
    <name type="scientific">Letharia lupina</name>
    <dbReference type="NCBI Taxonomy" id="560253"/>
    <lineage>
        <taxon>Eukaryota</taxon>
        <taxon>Fungi</taxon>
        <taxon>Dikarya</taxon>
        <taxon>Ascomycota</taxon>
        <taxon>Pezizomycotina</taxon>
        <taxon>Lecanoromycetes</taxon>
        <taxon>OSLEUM clade</taxon>
        <taxon>Lecanoromycetidae</taxon>
        <taxon>Lecanorales</taxon>
        <taxon>Lecanorineae</taxon>
        <taxon>Parmeliaceae</taxon>
        <taxon>Letharia</taxon>
    </lineage>
</organism>
<sequence length="262" mass="29142">MCGIALSRQPSSVRVHQTQPLFVAGQCPAQRHVVLKLLRGVEIDLGWATENRPSYGIASFSNKPWLEAEILDVTTHEAVADTTSEIVQVWISVIPTTTAEHNHPVNPVLQLEQMPAFVVLAIIFHGTHRRSSYIPPHERRRQPPNPFPPSPPHLSHCDQGYKAIIREISREGSILQQKVERLLAGLSRLMPNDDEMDFGAANMPYFMPFKPRAITQDEADKKLEGCKNTGSGTTSVDAAKFAGIYMLAPKLDFEDLSGFLLD</sequence>
<proteinExistence type="predicted"/>
<feature type="compositionally biased region" description="Pro residues" evidence="1">
    <location>
        <begin position="143"/>
        <end position="152"/>
    </location>
</feature>
<evidence type="ECO:0000313" key="2">
    <source>
        <dbReference type="EMBL" id="KAF6230260.1"/>
    </source>
</evidence>
<evidence type="ECO:0000313" key="3">
    <source>
        <dbReference type="Proteomes" id="UP000593566"/>
    </source>
</evidence>
<gene>
    <name evidence="2" type="ORF">HO133_004600</name>
</gene>
<accession>A0A8H6FKL2</accession>
<dbReference type="AlphaFoldDB" id="A0A8H6FKL2"/>
<reference evidence="2 3" key="1">
    <citation type="journal article" date="2020" name="Genomics">
        <title>Complete, high-quality genomes from long-read metagenomic sequencing of two wolf lichen thalli reveals enigmatic genome architecture.</title>
        <authorList>
            <person name="McKenzie S.K."/>
            <person name="Walston R.F."/>
            <person name="Allen J.L."/>
        </authorList>
    </citation>
    <scope>NUCLEOTIDE SEQUENCE [LARGE SCALE GENOMIC DNA]</scope>
    <source>
        <strain evidence="2">WasteWater1</strain>
    </source>
</reference>